<evidence type="ECO:0000256" key="3">
    <source>
        <dbReference type="ARBA" id="ARBA00023163"/>
    </source>
</evidence>
<sequence length="240" mass="27173">MQTLAERVAKRREQLGLSQKTLAEKIKVSQQSINKIESGQTRSPRNLDKLAEALNVSPQWLLFGEDVVIAKTKPVEEYDGEIKASSLRVEEWESMNHDKDEFIEVSVLNVEAACGDGAMPDNEHEIYALPFRRYTLRRMGVNARNARVVRVIGNSMAPMLRSGDVVGIDTANNSTIIDGDLYAIRDGNLIRVKQLIPRPDGGMIIKSFNNTDYPDEQLSKDEFEQRIHIIGRVFWSSTLW</sequence>
<evidence type="ECO:0000259" key="4">
    <source>
        <dbReference type="PROSITE" id="PS50943"/>
    </source>
</evidence>
<evidence type="ECO:0000313" key="7">
    <source>
        <dbReference type="Proteomes" id="UP000224974"/>
    </source>
</evidence>
<keyword evidence="7" id="KW-1185">Reference proteome</keyword>
<dbReference type="GO" id="GO:0003677">
    <property type="term" value="F:DNA binding"/>
    <property type="evidence" value="ECO:0007669"/>
    <property type="project" value="UniProtKB-KW"/>
</dbReference>
<dbReference type="Pfam" id="PF01381">
    <property type="entry name" value="HTH_3"/>
    <property type="match status" value="1"/>
</dbReference>
<dbReference type="PANTHER" id="PTHR40661">
    <property type="match status" value="1"/>
</dbReference>
<dbReference type="Gene3D" id="1.10.260.40">
    <property type="entry name" value="lambda repressor-like DNA-binding domains"/>
    <property type="match status" value="1"/>
</dbReference>
<dbReference type="RefSeq" id="WP_029093182.1">
    <property type="nucleotide sequence ID" value="NZ_CAADJA010000002.1"/>
</dbReference>
<evidence type="ECO:0000313" key="8">
    <source>
        <dbReference type="Proteomes" id="UP000373449"/>
    </source>
</evidence>
<dbReference type="InterPro" id="IPR010982">
    <property type="entry name" value="Lambda_DNA-bd_dom_sf"/>
</dbReference>
<dbReference type="Proteomes" id="UP000373449">
    <property type="component" value="Unassembled WGS sequence"/>
</dbReference>
<evidence type="ECO:0000313" key="5">
    <source>
        <dbReference type="EMBL" id="PHI29675.1"/>
    </source>
</evidence>
<name>A0A2C6DMK1_9GAMM</name>
<evidence type="ECO:0000256" key="2">
    <source>
        <dbReference type="ARBA" id="ARBA00023125"/>
    </source>
</evidence>
<dbReference type="InterPro" id="IPR036286">
    <property type="entry name" value="LexA/Signal_pep-like_sf"/>
</dbReference>
<dbReference type="InterPro" id="IPR001387">
    <property type="entry name" value="Cro/C1-type_HTH"/>
</dbReference>
<dbReference type="EMBL" id="CAADJA010000002">
    <property type="protein sequence ID" value="VFS48053.1"/>
    <property type="molecule type" value="Genomic_DNA"/>
</dbReference>
<keyword evidence="3" id="KW-0804">Transcription</keyword>
<dbReference type="InterPro" id="IPR015927">
    <property type="entry name" value="Peptidase_S24_S26A/B/C"/>
</dbReference>
<reference evidence="7" key="1">
    <citation type="submission" date="2017-09" db="EMBL/GenBank/DDBJ databases">
        <title>FDA dAtabase for Regulatory Grade micrObial Sequences (FDA-ARGOS): Supporting development and validation of Infectious Disease Dx tests.</title>
        <authorList>
            <person name="Minogue T."/>
            <person name="Wolcott M."/>
            <person name="Wasieloski L."/>
            <person name="Aguilar W."/>
            <person name="Moore D."/>
            <person name="Tallon L."/>
            <person name="Sadzewicz L."/>
            <person name="Ott S."/>
            <person name="Zhao X."/>
            <person name="Nagaraj S."/>
            <person name="Vavikolanu K."/>
            <person name="Aluvathingal J."/>
            <person name="Nadendla S."/>
            <person name="Sichtig H."/>
        </authorList>
    </citation>
    <scope>NUCLEOTIDE SEQUENCE [LARGE SCALE GENOMIC DNA]</scope>
    <source>
        <strain evidence="7">FDAARGOS_387</strain>
    </source>
</reference>
<dbReference type="Proteomes" id="UP000224974">
    <property type="component" value="Unassembled WGS sequence"/>
</dbReference>
<dbReference type="OrthoDB" id="9791537at2"/>
<gene>
    <name evidence="5" type="ORF">CRN84_10185</name>
    <name evidence="6" type="ORF">NCTC12282_02966</name>
</gene>
<dbReference type="STRING" id="1111728.GCA_000427805_00578"/>
<dbReference type="SMART" id="SM00530">
    <property type="entry name" value="HTH_XRE"/>
    <property type="match status" value="1"/>
</dbReference>
<evidence type="ECO:0000256" key="1">
    <source>
        <dbReference type="ARBA" id="ARBA00023015"/>
    </source>
</evidence>
<dbReference type="CDD" id="cd00093">
    <property type="entry name" value="HTH_XRE"/>
    <property type="match status" value="1"/>
</dbReference>
<dbReference type="PROSITE" id="PS50943">
    <property type="entry name" value="HTH_CROC1"/>
    <property type="match status" value="1"/>
</dbReference>
<dbReference type="Gene3D" id="2.10.109.10">
    <property type="entry name" value="Umud Fragment, subunit A"/>
    <property type="match status" value="1"/>
</dbReference>
<keyword evidence="2" id="KW-0238">DNA-binding</keyword>
<dbReference type="AlphaFoldDB" id="A0A2C6DMK1"/>
<organism evidence="5 7">
    <name type="scientific">Budvicia aquatica</name>
    <dbReference type="NCBI Taxonomy" id="82979"/>
    <lineage>
        <taxon>Bacteria</taxon>
        <taxon>Pseudomonadati</taxon>
        <taxon>Pseudomonadota</taxon>
        <taxon>Gammaproteobacteria</taxon>
        <taxon>Enterobacterales</taxon>
        <taxon>Budviciaceae</taxon>
        <taxon>Budvicia</taxon>
    </lineage>
</organism>
<dbReference type="EMBL" id="PDDX01000001">
    <property type="protein sequence ID" value="PHI29675.1"/>
    <property type="molecule type" value="Genomic_DNA"/>
</dbReference>
<dbReference type="InterPro" id="IPR039418">
    <property type="entry name" value="LexA-like"/>
</dbReference>
<dbReference type="CDD" id="cd06529">
    <property type="entry name" value="S24_LexA-like"/>
    <property type="match status" value="1"/>
</dbReference>
<proteinExistence type="predicted"/>
<dbReference type="PANTHER" id="PTHR40661:SF2">
    <property type="entry name" value="HTH-TYPE TRANSCRIPTIONAL REGULATOR PRTR"/>
    <property type="match status" value="1"/>
</dbReference>
<protein>
    <submittedName>
        <fullName evidence="5">Helix-turn-helix transcriptional regulator</fullName>
    </submittedName>
    <submittedName>
        <fullName evidence="6">Transcriptional repressor DicA</fullName>
    </submittedName>
</protein>
<dbReference type="Pfam" id="PF00717">
    <property type="entry name" value="Peptidase_S24"/>
    <property type="match status" value="1"/>
</dbReference>
<evidence type="ECO:0000313" key="6">
    <source>
        <dbReference type="EMBL" id="VFS48053.1"/>
    </source>
</evidence>
<feature type="domain" description="HTH cro/C1-type" evidence="4">
    <location>
        <begin position="8"/>
        <end position="61"/>
    </location>
</feature>
<dbReference type="SUPFAM" id="SSF51306">
    <property type="entry name" value="LexA/Signal peptidase"/>
    <property type="match status" value="1"/>
</dbReference>
<reference evidence="6 8" key="3">
    <citation type="submission" date="2019-03" db="EMBL/GenBank/DDBJ databases">
        <authorList>
            <consortium name="Pathogen Informatics"/>
        </authorList>
    </citation>
    <scope>NUCLEOTIDE SEQUENCE [LARGE SCALE GENOMIC DNA]</scope>
    <source>
        <strain evidence="6 8">NCTC12282</strain>
    </source>
</reference>
<keyword evidence="1" id="KW-0805">Transcription regulation</keyword>
<reference evidence="5" key="2">
    <citation type="submission" date="2017-09" db="EMBL/GenBank/DDBJ databases">
        <title>FDA dAtabase for Regulatory Grade micrObial Sequences (FDA-ARGOS): Supporting development and validation of Infectious Disease Dx tests.</title>
        <authorList>
            <person name="Minogue T."/>
            <person name="Wolcott M."/>
            <person name="Wasieloski L."/>
            <person name="Aguilar W."/>
            <person name="Moore D."/>
            <person name="Tallon L.J."/>
            <person name="Sadzewicz L."/>
            <person name="Ott S."/>
            <person name="Zhao X."/>
            <person name="Nagaraj S."/>
            <person name="Vavikolanu K."/>
            <person name="Aluvathingal J."/>
            <person name="Nadendla S."/>
            <person name="Sichtig H."/>
        </authorList>
    </citation>
    <scope>NUCLEOTIDE SEQUENCE</scope>
    <source>
        <strain evidence="5">FDAARGOS_387</strain>
    </source>
</reference>
<dbReference type="SUPFAM" id="SSF47413">
    <property type="entry name" value="lambda repressor-like DNA-binding domains"/>
    <property type="match status" value="1"/>
</dbReference>
<accession>A0A2C6DMK1</accession>